<dbReference type="Pfam" id="PF05911">
    <property type="entry name" value="FPP"/>
    <property type="match status" value="2"/>
</dbReference>
<reference evidence="5" key="1">
    <citation type="submission" date="2021-01" db="UniProtKB">
        <authorList>
            <consortium name="EnsemblPlants"/>
        </authorList>
    </citation>
    <scope>IDENTIFICATION</scope>
</reference>
<dbReference type="Gramene" id="Kaladp0060s0177.1.v1.1">
    <property type="protein sequence ID" value="Kaladp0060s0177.1.v1.1"/>
    <property type="gene ID" value="Kaladp0060s0177.v1.1"/>
</dbReference>
<dbReference type="PANTHER" id="PTHR31580">
    <property type="entry name" value="FILAMENT-LIKE PLANT PROTEIN 4"/>
    <property type="match status" value="1"/>
</dbReference>
<accession>A0A7N0UC90</accession>
<evidence type="ECO:0000256" key="4">
    <source>
        <dbReference type="SAM" id="MobiDB-lite"/>
    </source>
</evidence>
<feature type="coiled-coil region" evidence="3">
    <location>
        <begin position="378"/>
        <end position="489"/>
    </location>
</feature>
<evidence type="ECO:0000256" key="3">
    <source>
        <dbReference type="SAM" id="Coils"/>
    </source>
</evidence>
<feature type="region of interest" description="Disordered" evidence="4">
    <location>
        <begin position="1"/>
        <end position="32"/>
    </location>
</feature>
<dbReference type="EnsemblPlants" id="Kaladp0060s0177.1.v1.1">
    <property type="protein sequence ID" value="Kaladp0060s0177.1.v1.1"/>
    <property type="gene ID" value="Kaladp0060s0177.v1.1"/>
</dbReference>
<keyword evidence="6" id="KW-1185">Reference proteome</keyword>
<dbReference type="Proteomes" id="UP000594263">
    <property type="component" value="Unplaced"/>
</dbReference>
<evidence type="ECO:0000313" key="6">
    <source>
        <dbReference type="Proteomes" id="UP000594263"/>
    </source>
</evidence>
<protein>
    <submittedName>
        <fullName evidence="5">Uncharacterized protein</fullName>
    </submittedName>
</protein>
<evidence type="ECO:0000256" key="1">
    <source>
        <dbReference type="ARBA" id="ARBA00005921"/>
    </source>
</evidence>
<comment type="similarity">
    <text evidence="1">Belongs to the FPP family.</text>
</comment>
<dbReference type="PANTHER" id="PTHR31580:SF22">
    <property type="entry name" value="FILAMENT-LIKE PLANT PROTEIN 7"/>
    <property type="match status" value="1"/>
</dbReference>
<evidence type="ECO:0000313" key="5">
    <source>
        <dbReference type="EnsemblPlants" id="Kaladp0060s0177.1.v1.1"/>
    </source>
</evidence>
<feature type="coiled-coil region" evidence="3">
    <location>
        <begin position="32"/>
        <end position="66"/>
    </location>
</feature>
<sequence length="588" mass="66874">MGSSKARSWRKKAGDVADPRSNGALRQSGDEVNMHLDDKVALETELQRLNDKLLSAESENRAKDDLVKKHVRVAQEAIAGWEKAESEALSVKETLGLALQQYTVSEERCDHLDGALKECMHQLRFVHETKAVLEEEKSENSKRMSRLGVENTGLNEALMLKDKMILEMRELKTRAEANCKSLMTRLEKNKKDNASLKYEIRVLEKELEIRNEEREFIRRAADASHRKQLENVKKLRKLESECQRLRVLVRKRLPGPVALAKMKDEVAMLEKDSAQNRQRRLTELPVDVSLDTPSYQRINSLAKDLYALEEENSNLKKIINTKVNELQMFRVRSECETEVGSTNHLNEANNFLFSRDQGSPNFSALHGRNVLFEDSPREGNLEAKLQDAIDQCNSLQREHQMSEKTIISLQKQLEIFKESKRLAEDQTERHMFANEELHSQLTEARVDLNEAFQKTAALEVKLENKSTYCEDLEATCVELRLQLQSFRKIGKCQGTILNLGKQLKAMASPKEGPLFDKVLISTPPDPMITAIITNAPAVPTTPIKKTENRQRTSLLETMLAEDDAQASAFAPKTKEMVTTSTLPALRTV</sequence>
<evidence type="ECO:0000256" key="2">
    <source>
        <dbReference type="ARBA" id="ARBA00023054"/>
    </source>
</evidence>
<name>A0A7N0UC90_KALFE</name>
<dbReference type="InterPro" id="IPR008587">
    <property type="entry name" value="FPP_plant"/>
</dbReference>
<keyword evidence="2 3" id="KW-0175">Coiled coil</keyword>
<feature type="coiled-coil region" evidence="3">
    <location>
        <begin position="259"/>
        <end position="318"/>
    </location>
</feature>
<dbReference type="AlphaFoldDB" id="A0A7N0UC90"/>
<organism evidence="5 6">
    <name type="scientific">Kalanchoe fedtschenkoi</name>
    <name type="common">Lavender scallops</name>
    <name type="synonym">South American air plant</name>
    <dbReference type="NCBI Taxonomy" id="63787"/>
    <lineage>
        <taxon>Eukaryota</taxon>
        <taxon>Viridiplantae</taxon>
        <taxon>Streptophyta</taxon>
        <taxon>Embryophyta</taxon>
        <taxon>Tracheophyta</taxon>
        <taxon>Spermatophyta</taxon>
        <taxon>Magnoliopsida</taxon>
        <taxon>eudicotyledons</taxon>
        <taxon>Gunneridae</taxon>
        <taxon>Pentapetalae</taxon>
        <taxon>Saxifragales</taxon>
        <taxon>Crassulaceae</taxon>
        <taxon>Kalanchoe</taxon>
    </lineage>
</organism>
<feature type="coiled-coil region" evidence="3">
    <location>
        <begin position="172"/>
        <end position="220"/>
    </location>
</feature>
<proteinExistence type="inferred from homology"/>